<dbReference type="InterPro" id="IPR029903">
    <property type="entry name" value="RmlD-like-bd"/>
</dbReference>
<dbReference type="GO" id="GO:0019305">
    <property type="term" value="P:dTDP-rhamnose biosynthetic process"/>
    <property type="evidence" value="ECO:0007669"/>
    <property type="project" value="UniProtKB-UniPathway"/>
</dbReference>
<dbReference type="PANTHER" id="PTHR10491">
    <property type="entry name" value="DTDP-4-DEHYDRORHAMNOSE REDUCTASE"/>
    <property type="match status" value="1"/>
</dbReference>
<evidence type="ECO:0000256" key="6">
    <source>
        <dbReference type="RuleBase" id="RU364082"/>
    </source>
</evidence>
<organism evidence="8 9">
    <name type="scientific">Cytophaga hutchinsonii (strain ATCC 33406 / DSM 1761 / CIP 103989 / NBRC 15051 / NCIMB 9469 / D465)</name>
    <dbReference type="NCBI Taxonomy" id="269798"/>
    <lineage>
        <taxon>Bacteria</taxon>
        <taxon>Pseudomonadati</taxon>
        <taxon>Bacteroidota</taxon>
        <taxon>Cytophagia</taxon>
        <taxon>Cytophagales</taxon>
        <taxon>Cytophagaceae</taxon>
        <taxon>Cytophaga</taxon>
    </lineage>
</organism>
<dbReference type="Proteomes" id="UP000001822">
    <property type="component" value="Chromosome"/>
</dbReference>
<name>A0A6N4SNC8_CYTH3</name>
<evidence type="ECO:0000256" key="5">
    <source>
        <dbReference type="ARBA" id="ARBA00048200"/>
    </source>
</evidence>
<evidence type="ECO:0000256" key="3">
    <source>
        <dbReference type="ARBA" id="ARBA00012929"/>
    </source>
</evidence>
<evidence type="ECO:0000256" key="2">
    <source>
        <dbReference type="ARBA" id="ARBA00010944"/>
    </source>
</evidence>
<gene>
    <name evidence="8" type="primary">rfbD</name>
    <name evidence="8" type="ordered locus">CHU_0494</name>
</gene>
<dbReference type="OrthoDB" id="9803892at2"/>
<dbReference type="Pfam" id="PF04321">
    <property type="entry name" value="RmlD_sub_bind"/>
    <property type="match status" value="1"/>
</dbReference>
<evidence type="ECO:0000313" key="9">
    <source>
        <dbReference type="Proteomes" id="UP000001822"/>
    </source>
</evidence>
<dbReference type="UniPathway" id="UPA00124"/>
<dbReference type="CDD" id="cd05254">
    <property type="entry name" value="dTDP_HR_like_SDR_e"/>
    <property type="match status" value="1"/>
</dbReference>
<dbReference type="GO" id="GO:0008831">
    <property type="term" value="F:dTDP-4-dehydrorhamnose reductase activity"/>
    <property type="evidence" value="ECO:0007669"/>
    <property type="project" value="UniProtKB-EC"/>
</dbReference>
<dbReference type="EC" id="1.1.1.133" evidence="3 6"/>
<comment type="catalytic activity">
    <reaction evidence="5">
        <text>dTDP-beta-L-rhamnose + NADP(+) = dTDP-4-dehydro-beta-L-rhamnose + NADPH + H(+)</text>
        <dbReference type="Rhea" id="RHEA:21796"/>
        <dbReference type="ChEBI" id="CHEBI:15378"/>
        <dbReference type="ChEBI" id="CHEBI:57510"/>
        <dbReference type="ChEBI" id="CHEBI:57783"/>
        <dbReference type="ChEBI" id="CHEBI:58349"/>
        <dbReference type="ChEBI" id="CHEBI:62830"/>
        <dbReference type="EC" id="1.1.1.133"/>
    </reaction>
</comment>
<evidence type="ECO:0000256" key="4">
    <source>
        <dbReference type="ARBA" id="ARBA00017099"/>
    </source>
</evidence>
<dbReference type="GO" id="GO:0005829">
    <property type="term" value="C:cytosol"/>
    <property type="evidence" value="ECO:0007669"/>
    <property type="project" value="TreeGrafter"/>
</dbReference>
<feature type="domain" description="RmlD-like substrate binding" evidence="7">
    <location>
        <begin position="1"/>
        <end position="293"/>
    </location>
</feature>
<comment type="pathway">
    <text evidence="1 6">Carbohydrate biosynthesis; dTDP-L-rhamnose biosynthesis.</text>
</comment>
<proteinExistence type="inferred from homology"/>
<keyword evidence="6" id="KW-0521">NADP</keyword>
<evidence type="ECO:0000313" key="8">
    <source>
        <dbReference type="EMBL" id="ABG57783.1"/>
    </source>
</evidence>
<dbReference type="RefSeq" id="WP_011583899.1">
    <property type="nucleotide sequence ID" value="NC_008255.1"/>
</dbReference>
<dbReference type="AlphaFoldDB" id="A0A6N4SNC8"/>
<protein>
    <recommendedName>
        <fullName evidence="4 6">dTDP-4-dehydrorhamnose reductase</fullName>
        <ecNumber evidence="3 6">1.1.1.133</ecNumber>
    </recommendedName>
</protein>
<dbReference type="EMBL" id="CP000383">
    <property type="protein sequence ID" value="ABG57783.1"/>
    <property type="molecule type" value="Genomic_DNA"/>
</dbReference>
<keyword evidence="9" id="KW-1185">Reference proteome</keyword>
<evidence type="ECO:0000259" key="7">
    <source>
        <dbReference type="Pfam" id="PF04321"/>
    </source>
</evidence>
<dbReference type="KEGG" id="chu:CHU_0494"/>
<accession>A0A6N4SNC8</accession>
<sequence>MKILITGSNGLLGQKLVSLLYLKPEITLIATARGANRDEIYEDYIYESMDITSEENVLKVFRKHKPDAVIHTAAMTHVDQCELNKEACVDQNITSVKHIVKACKEVGAFLLHVSTDFIFDGTRGPLTEEEIPNPVNYYGWTKWEAEKAVENSGLKWAIARTVLVFGVVQDMSRSNIVLWVKNNLEQKKEINVVNDQWRTPTLAEDLAMGCWLIVKNQAEGIFNISGEEMLSPYELAHKVADVWKLDKGLIKQADSSTFTQPALRPPKTGFIIDKAKKQLGYKPHTLEEGLDLLKEQLT</sequence>
<comment type="function">
    <text evidence="6">Catalyzes the reduction of dTDP-6-deoxy-L-lyxo-4-hexulose to yield dTDP-L-rhamnose.</text>
</comment>
<dbReference type="PANTHER" id="PTHR10491:SF4">
    <property type="entry name" value="METHIONINE ADENOSYLTRANSFERASE 2 SUBUNIT BETA"/>
    <property type="match status" value="1"/>
</dbReference>
<dbReference type="InterPro" id="IPR036291">
    <property type="entry name" value="NAD(P)-bd_dom_sf"/>
</dbReference>
<dbReference type="InterPro" id="IPR005913">
    <property type="entry name" value="dTDP_dehydrorham_reduct"/>
</dbReference>
<dbReference type="Gene3D" id="3.40.50.720">
    <property type="entry name" value="NAD(P)-binding Rossmann-like Domain"/>
    <property type="match status" value="1"/>
</dbReference>
<evidence type="ECO:0000256" key="1">
    <source>
        <dbReference type="ARBA" id="ARBA00004781"/>
    </source>
</evidence>
<dbReference type="SUPFAM" id="SSF51735">
    <property type="entry name" value="NAD(P)-binding Rossmann-fold domains"/>
    <property type="match status" value="1"/>
</dbReference>
<comment type="similarity">
    <text evidence="2 6">Belongs to the dTDP-4-dehydrorhamnose reductase family.</text>
</comment>
<reference evidence="8 9" key="1">
    <citation type="journal article" date="2007" name="Appl. Environ. Microbiol.">
        <title>Genome sequence of the cellulolytic gliding bacterium Cytophaga hutchinsonii.</title>
        <authorList>
            <person name="Xie G."/>
            <person name="Bruce D.C."/>
            <person name="Challacombe J.F."/>
            <person name="Chertkov O."/>
            <person name="Detter J.C."/>
            <person name="Gilna P."/>
            <person name="Han C.S."/>
            <person name="Lucas S."/>
            <person name="Misra M."/>
            <person name="Myers G.L."/>
            <person name="Richardson P."/>
            <person name="Tapia R."/>
            <person name="Thayer N."/>
            <person name="Thompson L.S."/>
            <person name="Brettin T.S."/>
            <person name="Henrissat B."/>
            <person name="Wilson D.B."/>
            <person name="McBride M.J."/>
        </authorList>
    </citation>
    <scope>NUCLEOTIDE SEQUENCE [LARGE SCALE GENOMIC DNA]</scope>
    <source>
        <strain evidence="9">ATCC 33406 / DSM 1761 / CIP 103989 / NBRC 15051 / NCIMB 9469 / D465</strain>
    </source>
</reference>
<keyword evidence="6 8" id="KW-0560">Oxidoreductase</keyword>